<dbReference type="OrthoDB" id="7845180at2"/>
<evidence type="ECO:0000313" key="2">
    <source>
        <dbReference type="Proteomes" id="UP000190037"/>
    </source>
</evidence>
<protein>
    <submittedName>
        <fullName evidence="1">Uncharacterized protein</fullName>
    </submittedName>
</protein>
<reference evidence="1 2" key="1">
    <citation type="submission" date="2017-03" db="EMBL/GenBank/DDBJ databases">
        <title>Draft genome sequence of Streptomyces scabrisporus NF3, endophyte isolated from Amphipterygium adstringens.</title>
        <authorList>
            <person name="Vazquez M."/>
            <person name="Ceapa C.D."/>
            <person name="Rodriguez Luna D."/>
            <person name="Sanchez Esquivel S."/>
        </authorList>
    </citation>
    <scope>NUCLEOTIDE SEQUENCE [LARGE SCALE GENOMIC DNA]</scope>
    <source>
        <strain evidence="1 2">NF3</strain>
    </source>
</reference>
<evidence type="ECO:0000313" key="1">
    <source>
        <dbReference type="EMBL" id="OPC79581.1"/>
    </source>
</evidence>
<accession>A0A1T3NSI4</accession>
<gene>
    <name evidence="1" type="ORF">B4N89_00235</name>
</gene>
<dbReference type="Proteomes" id="UP000190037">
    <property type="component" value="Unassembled WGS sequence"/>
</dbReference>
<dbReference type="STRING" id="159449.B4N89_00235"/>
<sequence>MRAYDSGFGESADALRARPGAGSVIDLPGARVAGWCGGRGPGIGTASWPRSPITGLPMVHVITIELPLEYRRKGPGLVAIAFFQADDHVAVDVAGAADALGGSPLTAEQARDPFFVALAAAAAARHPHQRDLEDFIGGTHALIRLTAAEFGAPRIAPPAEIRPTGRFDNLGCNAWDDSVPESTVWIGERVGDMNTGIAPSEDDDGDYVGAWSSNDPQLQEFWTAAMGRSHLGGTVLPCQAVPEGLTPYVFELEDGVGGADFGGGNAQIDLESDVFDWAQ</sequence>
<organism evidence="1 2">
    <name type="scientific">Embleya scabrispora</name>
    <dbReference type="NCBI Taxonomy" id="159449"/>
    <lineage>
        <taxon>Bacteria</taxon>
        <taxon>Bacillati</taxon>
        <taxon>Actinomycetota</taxon>
        <taxon>Actinomycetes</taxon>
        <taxon>Kitasatosporales</taxon>
        <taxon>Streptomycetaceae</taxon>
        <taxon>Embleya</taxon>
    </lineage>
</organism>
<name>A0A1T3NSI4_9ACTN</name>
<dbReference type="EMBL" id="MWQN01000001">
    <property type="protein sequence ID" value="OPC79581.1"/>
    <property type="molecule type" value="Genomic_DNA"/>
</dbReference>
<comment type="caution">
    <text evidence="1">The sequence shown here is derived from an EMBL/GenBank/DDBJ whole genome shotgun (WGS) entry which is preliminary data.</text>
</comment>
<dbReference type="AlphaFoldDB" id="A0A1T3NSI4"/>
<keyword evidence="2" id="KW-1185">Reference proteome</keyword>
<proteinExistence type="predicted"/>